<evidence type="ECO:0000313" key="3">
    <source>
        <dbReference type="Proteomes" id="UP000824246"/>
    </source>
</evidence>
<comment type="caution">
    <text evidence="2">The sequence shown here is derived from an EMBL/GenBank/DDBJ whole genome shotgun (WGS) entry which is preliminary data.</text>
</comment>
<feature type="chain" id="PRO_5038516291" description="DUF4398 domain-containing protein" evidence="1">
    <location>
        <begin position="25"/>
        <end position="254"/>
    </location>
</feature>
<evidence type="ECO:0008006" key="4">
    <source>
        <dbReference type="Google" id="ProtNLM"/>
    </source>
</evidence>
<evidence type="ECO:0000256" key="1">
    <source>
        <dbReference type="SAM" id="SignalP"/>
    </source>
</evidence>
<name>A0A9D1VRZ5_9BACT</name>
<proteinExistence type="predicted"/>
<reference evidence="2" key="1">
    <citation type="journal article" date="2021" name="PeerJ">
        <title>Extensive microbial diversity within the chicken gut microbiome revealed by metagenomics and culture.</title>
        <authorList>
            <person name="Gilroy R."/>
            <person name="Ravi A."/>
            <person name="Getino M."/>
            <person name="Pursley I."/>
            <person name="Horton D.L."/>
            <person name="Alikhan N.F."/>
            <person name="Baker D."/>
            <person name="Gharbi K."/>
            <person name="Hall N."/>
            <person name="Watson M."/>
            <person name="Adriaenssens E.M."/>
            <person name="Foster-Nyarko E."/>
            <person name="Jarju S."/>
            <person name="Secka A."/>
            <person name="Antonio M."/>
            <person name="Oren A."/>
            <person name="Chaudhuri R.R."/>
            <person name="La Ragione R."/>
            <person name="Hildebrand F."/>
            <person name="Pallen M.J."/>
        </authorList>
    </citation>
    <scope>NUCLEOTIDE SEQUENCE</scope>
    <source>
        <strain evidence="2">ChiHjej12B11-16260</strain>
    </source>
</reference>
<dbReference type="AlphaFoldDB" id="A0A9D1VRZ5"/>
<dbReference type="EMBL" id="DXFB01000102">
    <property type="protein sequence ID" value="HIX45317.1"/>
    <property type="molecule type" value="Genomic_DNA"/>
</dbReference>
<organism evidence="2 3">
    <name type="scientific">Candidatus Barnesiella excrementipullorum</name>
    <dbReference type="NCBI Taxonomy" id="2838479"/>
    <lineage>
        <taxon>Bacteria</taxon>
        <taxon>Pseudomonadati</taxon>
        <taxon>Bacteroidota</taxon>
        <taxon>Bacteroidia</taxon>
        <taxon>Bacteroidales</taxon>
        <taxon>Barnesiellaceae</taxon>
        <taxon>Barnesiella</taxon>
    </lineage>
</organism>
<reference evidence="2" key="2">
    <citation type="submission" date="2021-04" db="EMBL/GenBank/DDBJ databases">
        <authorList>
            <person name="Gilroy R."/>
        </authorList>
    </citation>
    <scope>NUCLEOTIDE SEQUENCE</scope>
    <source>
        <strain evidence="2">ChiHjej12B11-16260</strain>
    </source>
</reference>
<protein>
    <recommendedName>
        <fullName evidence="4">DUF4398 domain-containing protein</fullName>
    </recommendedName>
</protein>
<keyword evidence="1" id="KW-0732">Signal</keyword>
<feature type="signal peptide" evidence="1">
    <location>
        <begin position="1"/>
        <end position="24"/>
    </location>
</feature>
<gene>
    <name evidence="2" type="ORF">H9982_03760</name>
</gene>
<evidence type="ECO:0000313" key="2">
    <source>
        <dbReference type="EMBL" id="HIX45317.1"/>
    </source>
</evidence>
<dbReference type="Proteomes" id="UP000824246">
    <property type="component" value="Unassembled WGS sequence"/>
</dbReference>
<sequence length="254" mass="29033">MKRIFNLFFTAAFGLCAACTGNLAEDDYAGAFAAYVGEGNVEGVADAGEVSVTVVQDITVGDSIDYIAYQTAKEYNAILAEKKSLWEEKQKECEADELANILRRKEHMKNYEKYKRMYGNDLKYQSKIEGYKKAADRLPSNHEEYLEFDRRRSYSFTRDCENLKADYEEFLALGVDAYTAEAPQMMKYAERDRSEVLATVATVGYPKEGESVVETYLFGHRPMRCISVFDKNVPNIFDYEEAEELQQPAEEENI</sequence>
<accession>A0A9D1VRZ5</accession>